<dbReference type="RefSeq" id="XP_033445955.1">
    <property type="nucleotide sequence ID" value="XM_033586860.1"/>
</dbReference>
<evidence type="ECO:0000313" key="2">
    <source>
        <dbReference type="EMBL" id="KAF1925703.1"/>
    </source>
</evidence>
<keyword evidence="3" id="KW-1185">Reference proteome</keyword>
<dbReference type="Pfam" id="PF11374">
    <property type="entry name" value="DUF3176"/>
    <property type="match status" value="1"/>
</dbReference>
<dbReference type="GeneID" id="54344506"/>
<feature type="transmembrane region" description="Helical" evidence="1">
    <location>
        <begin position="107"/>
        <end position="129"/>
    </location>
</feature>
<keyword evidence="1" id="KW-1133">Transmembrane helix</keyword>
<keyword evidence="1" id="KW-0812">Transmembrane</keyword>
<feature type="transmembrane region" description="Helical" evidence="1">
    <location>
        <begin position="44"/>
        <end position="65"/>
    </location>
</feature>
<dbReference type="InterPro" id="IPR021514">
    <property type="entry name" value="DUF3176"/>
</dbReference>
<dbReference type="PANTHER" id="PTHR35394:SF5">
    <property type="entry name" value="DUF3176 DOMAIN-CONTAINING PROTEIN"/>
    <property type="match status" value="1"/>
</dbReference>
<dbReference type="PANTHER" id="PTHR35394">
    <property type="entry name" value="DUF3176 DOMAIN-CONTAINING PROTEIN"/>
    <property type="match status" value="1"/>
</dbReference>
<name>A0A6A5RE14_9PLEO</name>
<gene>
    <name evidence="2" type="ORF">M421DRAFT_103015</name>
</gene>
<evidence type="ECO:0000256" key="1">
    <source>
        <dbReference type="SAM" id="Phobius"/>
    </source>
</evidence>
<accession>A0A6A5RE14</accession>
<evidence type="ECO:0000313" key="3">
    <source>
        <dbReference type="Proteomes" id="UP000800082"/>
    </source>
</evidence>
<dbReference type="EMBL" id="ML978982">
    <property type="protein sequence ID" value="KAF1925703.1"/>
    <property type="molecule type" value="Genomic_DNA"/>
</dbReference>
<dbReference type="AlphaFoldDB" id="A0A6A5RE14"/>
<reference evidence="2" key="1">
    <citation type="journal article" date="2020" name="Stud. Mycol.">
        <title>101 Dothideomycetes genomes: a test case for predicting lifestyles and emergence of pathogens.</title>
        <authorList>
            <person name="Haridas S."/>
            <person name="Albert R."/>
            <person name="Binder M."/>
            <person name="Bloem J."/>
            <person name="Labutti K."/>
            <person name="Salamov A."/>
            <person name="Andreopoulos B."/>
            <person name="Baker S."/>
            <person name="Barry K."/>
            <person name="Bills G."/>
            <person name="Bluhm B."/>
            <person name="Cannon C."/>
            <person name="Castanera R."/>
            <person name="Culley D."/>
            <person name="Daum C."/>
            <person name="Ezra D."/>
            <person name="Gonzalez J."/>
            <person name="Henrissat B."/>
            <person name="Kuo A."/>
            <person name="Liang C."/>
            <person name="Lipzen A."/>
            <person name="Lutzoni F."/>
            <person name="Magnuson J."/>
            <person name="Mondo S."/>
            <person name="Nolan M."/>
            <person name="Ohm R."/>
            <person name="Pangilinan J."/>
            <person name="Park H.-J."/>
            <person name="Ramirez L."/>
            <person name="Alfaro M."/>
            <person name="Sun H."/>
            <person name="Tritt A."/>
            <person name="Yoshinaga Y."/>
            <person name="Zwiers L.-H."/>
            <person name="Turgeon B."/>
            <person name="Goodwin S."/>
            <person name="Spatafora J."/>
            <person name="Crous P."/>
            <person name="Grigoriev I."/>
        </authorList>
    </citation>
    <scope>NUCLEOTIDE SEQUENCE</scope>
    <source>
        <strain evidence="2">CBS 183.55</strain>
    </source>
</reference>
<feature type="transmembrane region" description="Helical" evidence="1">
    <location>
        <begin position="545"/>
        <end position="564"/>
    </location>
</feature>
<proteinExistence type="predicted"/>
<protein>
    <submittedName>
        <fullName evidence="2">Uncharacterized protein</fullName>
    </submittedName>
</protein>
<organism evidence="2 3">
    <name type="scientific">Didymella exigua CBS 183.55</name>
    <dbReference type="NCBI Taxonomy" id="1150837"/>
    <lineage>
        <taxon>Eukaryota</taxon>
        <taxon>Fungi</taxon>
        <taxon>Dikarya</taxon>
        <taxon>Ascomycota</taxon>
        <taxon>Pezizomycotina</taxon>
        <taxon>Dothideomycetes</taxon>
        <taxon>Pleosporomycetidae</taxon>
        <taxon>Pleosporales</taxon>
        <taxon>Pleosporineae</taxon>
        <taxon>Didymellaceae</taxon>
        <taxon>Didymella</taxon>
    </lineage>
</organism>
<keyword evidence="1" id="KW-0472">Membrane</keyword>
<dbReference type="OrthoDB" id="5376804at2759"/>
<sequence>MSWLPELVAVVVSVGSLLAIFAVLRREDGKPISEWSLVVPLNAVIAILGALARTTLAFALSACIGQQKWNWLRVRPDHLVAWTRFDEASRGPWGATRLFVWLRLRHWAALGALVIVGTVAFDPFLQAVLTTAGGLDVDQLAEYPARLPQALLVDTGPILELTTQGGLSFFNTSVGLLTKMGGFTVQPDFGMISAIYNGFRNSTTRDPVTSSYRTAEVVNSVCTTGNCTWPRYTSAAICSSCNDVSTRITLDQRTGTGGSSIPGPFNQVYGPSRYTAFTLQNANLSNDDTARYDPDSGSKGGIQPTLLTTNISYDARDTIRFRNLSTMIASFTIMKAGNDWLGGKVAWNASKPTATECALYFCANMYKAETRNGKLVETVIGSWSNRDPNSYQVDQNSGTVDVTGEKAAVEAYLAEHVGNMLYDTVLQRTDLRLDIPEEESPDVMSFTRSFNISYAYIISMTDFLKTLTARTSGVRSTDQMVYPEWDGGESPLVNALWDSGNLTQTFDNVALSLTNQIRNTAIDSPRYHEASGDTLKWVIHVRVQWPYLAFPIAMITLGILYVFLTIVESTRLHIPVWKEAALPSLLYGLDNETQSLLREAHKKSVMTVRYRLDEKDDCL</sequence>
<dbReference type="Proteomes" id="UP000800082">
    <property type="component" value="Unassembled WGS sequence"/>
</dbReference>
<feature type="transmembrane region" description="Helical" evidence="1">
    <location>
        <begin position="7"/>
        <end position="24"/>
    </location>
</feature>